<organism evidence="10">
    <name type="scientific">marine sediment metagenome</name>
    <dbReference type="NCBI Taxonomy" id="412755"/>
    <lineage>
        <taxon>unclassified sequences</taxon>
        <taxon>metagenomes</taxon>
        <taxon>ecological metagenomes</taxon>
    </lineage>
</organism>
<comment type="caution">
    <text evidence="10">The sequence shown here is derived from an EMBL/GenBank/DDBJ whole genome shotgun (WGS) entry which is preliminary data.</text>
</comment>
<evidence type="ECO:0000256" key="7">
    <source>
        <dbReference type="ARBA" id="ARBA00023002"/>
    </source>
</evidence>
<evidence type="ECO:0000259" key="9">
    <source>
        <dbReference type="Pfam" id="PF07992"/>
    </source>
</evidence>
<keyword evidence="7" id="KW-0560">Oxidoreductase</keyword>
<name>A0A0F9PCT8_9ZZZZ</name>
<keyword evidence="5" id="KW-0274">FAD</keyword>
<proteinExistence type="predicted"/>
<evidence type="ECO:0000256" key="8">
    <source>
        <dbReference type="ARBA" id="ARBA00023128"/>
    </source>
</evidence>
<dbReference type="AlphaFoldDB" id="A0A0F9PCT8"/>
<dbReference type="GO" id="GO:0070221">
    <property type="term" value="P:sulfide oxidation, using sulfide:quinone oxidoreductase"/>
    <property type="evidence" value="ECO:0007669"/>
    <property type="project" value="TreeGrafter"/>
</dbReference>
<dbReference type="PANTHER" id="PTHR10632:SF2">
    <property type="entry name" value="SULFIDE:QUINONE OXIDOREDUCTASE, MITOCHONDRIAL"/>
    <property type="match status" value="1"/>
</dbReference>
<sequence length="410" mass="45517">MSDQNFSQSHVIVIVGGGAAGLSVAAGLLRKSGDIDVAIIEPSSDHYYQPGWTLVGGGAMSAEETHRREQEYMPDKATWIKDAVVSFQPDANQVTLASGKTVNYKYLVVAAGLQLDWDSVSGLVDTLGFNGVTSNYRFDLAPYTWRLTQEFSGKKALFTQPAMPIKCAGAPQKAMYLSADHWRKSKQPADVHFYSQGGAMFGVPAYAEALDKVVLEYGIHTHFGHNLVAVDGPARKAWFDTEEGKIETDFDMLHVVPPQSAPDFIKHSPLSGDAGWVTVDKHSLRHSVHANVYGLGDCTNTPNAKTLAAVRRQFPVVVVNLLRDLGNDENKKFYDGYGACPLTTSLGEVMLAEFRYDGEIVPSFPLDPRVPRRMNWHLKRRFFPWLYWSVMLSGKDWNKPTPKPRPDLLR</sequence>
<comment type="cofactor">
    <cofactor evidence="1">
        <name>FAD</name>
        <dbReference type="ChEBI" id="CHEBI:57692"/>
    </cofactor>
</comment>
<comment type="subcellular location">
    <subcellularLocation>
        <location evidence="2">Mitochondrion</location>
    </subcellularLocation>
</comment>
<dbReference type="Gene3D" id="3.50.50.60">
    <property type="entry name" value="FAD/NAD(P)-binding domain"/>
    <property type="match status" value="2"/>
</dbReference>
<evidence type="ECO:0000256" key="3">
    <source>
        <dbReference type="ARBA" id="ARBA00022630"/>
    </source>
</evidence>
<evidence type="ECO:0000256" key="2">
    <source>
        <dbReference type="ARBA" id="ARBA00004173"/>
    </source>
</evidence>
<dbReference type="GO" id="GO:0048038">
    <property type="term" value="F:quinone binding"/>
    <property type="evidence" value="ECO:0007669"/>
    <property type="project" value="UniProtKB-KW"/>
</dbReference>
<accession>A0A0F9PCT8</accession>
<evidence type="ECO:0000313" key="10">
    <source>
        <dbReference type="EMBL" id="KKN29645.1"/>
    </source>
</evidence>
<feature type="domain" description="FAD/NAD(P)-binding" evidence="9">
    <location>
        <begin position="12"/>
        <end position="113"/>
    </location>
</feature>
<dbReference type="GO" id="GO:0005739">
    <property type="term" value="C:mitochondrion"/>
    <property type="evidence" value="ECO:0007669"/>
    <property type="project" value="UniProtKB-SubCell"/>
</dbReference>
<gene>
    <name evidence="10" type="ORF">LCGC14_0841980</name>
</gene>
<reference evidence="10" key="1">
    <citation type="journal article" date="2015" name="Nature">
        <title>Complex archaea that bridge the gap between prokaryotes and eukaryotes.</title>
        <authorList>
            <person name="Spang A."/>
            <person name="Saw J.H."/>
            <person name="Jorgensen S.L."/>
            <person name="Zaremba-Niedzwiedzka K."/>
            <person name="Martijn J."/>
            <person name="Lind A.E."/>
            <person name="van Eijk R."/>
            <person name="Schleper C."/>
            <person name="Guy L."/>
            <person name="Ettema T.J."/>
        </authorList>
    </citation>
    <scope>NUCLEOTIDE SEQUENCE</scope>
</reference>
<evidence type="ECO:0000256" key="6">
    <source>
        <dbReference type="ARBA" id="ARBA00022946"/>
    </source>
</evidence>
<keyword evidence="4" id="KW-0874">Quinone</keyword>
<dbReference type="GO" id="GO:0071949">
    <property type="term" value="F:FAD binding"/>
    <property type="evidence" value="ECO:0007669"/>
    <property type="project" value="TreeGrafter"/>
</dbReference>
<dbReference type="GO" id="GO:0070224">
    <property type="term" value="F:sulfide:quinone oxidoreductase activity"/>
    <property type="evidence" value="ECO:0007669"/>
    <property type="project" value="TreeGrafter"/>
</dbReference>
<dbReference type="EMBL" id="LAZR01002470">
    <property type="protein sequence ID" value="KKN29645.1"/>
    <property type="molecule type" value="Genomic_DNA"/>
</dbReference>
<evidence type="ECO:0000256" key="5">
    <source>
        <dbReference type="ARBA" id="ARBA00022827"/>
    </source>
</evidence>
<evidence type="ECO:0000256" key="1">
    <source>
        <dbReference type="ARBA" id="ARBA00001974"/>
    </source>
</evidence>
<evidence type="ECO:0000256" key="4">
    <source>
        <dbReference type="ARBA" id="ARBA00022719"/>
    </source>
</evidence>
<dbReference type="InterPro" id="IPR015904">
    <property type="entry name" value="Sulphide_quinone_reductase"/>
</dbReference>
<dbReference type="InterPro" id="IPR023753">
    <property type="entry name" value="FAD/NAD-binding_dom"/>
</dbReference>
<dbReference type="PANTHER" id="PTHR10632">
    <property type="entry name" value="SULFIDE:QUINONE OXIDOREDUCTASE"/>
    <property type="match status" value="1"/>
</dbReference>
<keyword evidence="6" id="KW-0809">Transit peptide</keyword>
<dbReference type="InterPro" id="IPR036188">
    <property type="entry name" value="FAD/NAD-bd_sf"/>
</dbReference>
<dbReference type="SUPFAM" id="SSF51905">
    <property type="entry name" value="FAD/NAD(P)-binding domain"/>
    <property type="match status" value="2"/>
</dbReference>
<dbReference type="Pfam" id="PF07992">
    <property type="entry name" value="Pyr_redox_2"/>
    <property type="match status" value="1"/>
</dbReference>
<keyword evidence="8" id="KW-0496">Mitochondrion</keyword>
<protein>
    <recommendedName>
        <fullName evidence="9">FAD/NAD(P)-binding domain-containing protein</fullName>
    </recommendedName>
</protein>
<keyword evidence="3" id="KW-0285">Flavoprotein</keyword>
<dbReference type="FunFam" id="3.50.50.60:FF:000034">
    <property type="entry name" value="sulfide:quinone oxidoreductase, mitochondrial"/>
    <property type="match status" value="1"/>
</dbReference>